<keyword evidence="10" id="KW-0694">RNA-binding</keyword>
<proteinExistence type="inferred from homology"/>
<dbReference type="AlphaFoldDB" id="B4L3S8"/>
<dbReference type="SUPFAM" id="SSF52402">
    <property type="entry name" value="Adenine nucleotide alpha hydrolases-like"/>
    <property type="match status" value="1"/>
</dbReference>
<dbReference type="GO" id="GO:0000049">
    <property type="term" value="F:tRNA binding"/>
    <property type="evidence" value="ECO:0007669"/>
    <property type="project" value="UniProtKB-KW"/>
</dbReference>
<dbReference type="FunFam" id="3.40.50.620:FF:000104">
    <property type="entry name" value="Mitochondrial tRNA-specific 2-thiouridylase 1"/>
    <property type="match status" value="1"/>
</dbReference>
<dbReference type="Gene3D" id="3.40.50.620">
    <property type="entry name" value="HUPs"/>
    <property type="match status" value="1"/>
</dbReference>
<evidence type="ECO:0000256" key="3">
    <source>
        <dbReference type="ARBA" id="ARBA00006191"/>
    </source>
</evidence>
<keyword evidence="9" id="KW-0067">ATP-binding</keyword>
<keyword evidence="11" id="KW-1015">Disulfide bond</keyword>
<gene>
    <name evidence="16" type="primary">Dmoj\GI15611</name>
    <name evidence="16" type="ORF">Dmoj_GI15611</name>
</gene>
<comment type="catalytic activity">
    <reaction evidence="12">
        <text>5-taurinomethyluridine(34) in tRNA + S-sulfanyl-L-cysteinyl-[protein] + AH2 + ATP = 5-taurinomethyl-2-thiouridine(34) in tRNA + L-cysteinyl-[protein] + A + AMP + diphosphate + H(+)</text>
        <dbReference type="Rhea" id="RHEA:47040"/>
        <dbReference type="Rhea" id="RHEA-COMP:10131"/>
        <dbReference type="Rhea" id="RHEA-COMP:11726"/>
        <dbReference type="Rhea" id="RHEA-COMP:11732"/>
        <dbReference type="Rhea" id="RHEA-COMP:11733"/>
        <dbReference type="ChEBI" id="CHEBI:13193"/>
        <dbReference type="ChEBI" id="CHEBI:15378"/>
        <dbReference type="ChEBI" id="CHEBI:17499"/>
        <dbReference type="ChEBI" id="CHEBI:29950"/>
        <dbReference type="ChEBI" id="CHEBI:30616"/>
        <dbReference type="ChEBI" id="CHEBI:33019"/>
        <dbReference type="ChEBI" id="CHEBI:61963"/>
        <dbReference type="ChEBI" id="CHEBI:87171"/>
        <dbReference type="ChEBI" id="CHEBI:87172"/>
        <dbReference type="ChEBI" id="CHEBI:456215"/>
        <dbReference type="EC" id="2.8.1.14"/>
    </reaction>
</comment>
<dbReference type="CDD" id="cd01998">
    <property type="entry name" value="MnmA_TRMU-like"/>
    <property type="match status" value="1"/>
</dbReference>
<keyword evidence="5" id="KW-0820">tRNA-binding</keyword>
<feature type="domain" description="tRNA-specific 2-thiouridylase MnmA-like C-terminal" evidence="14">
    <location>
        <begin position="340"/>
        <end position="415"/>
    </location>
</feature>
<evidence type="ECO:0000256" key="1">
    <source>
        <dbReference type="ARBA" id="ARBA00003986"/>
    </source>
</evidence>
<evidence type="ECO:0000256" key="7">
    <source>
        <dbReference type="ARBA" id="ARBA00022694"/>
    </source>
</evidence>
<protein>
    <recommendedName>
        <fullName evidence="4">tRNA-5-taurinomethyluridine 2-sulfurtransferase</fullName>
        <ecNumber evidence="4">2.8.1.14</ecNumber>
    </recommendedName>
</protein>
<evidence type="ECO:0000256" key="13">
    <source>
        <dbReference type="SAM" id="SignalP"/>
    </source>
</evidence>
<dbReference type="InterPro" id="IPR004506">
    <property type="entry name" value="MnmA-like"/>
</dbReference>
<keyword evidence="8" id="KW-0547">Nucleotide-binding</keyword>
<keyword evidence="17" id="KW-1185">Reference proteome</keyword>
<dbReference type="PANTHER" id="PTHR11933:SF5">
    <property type="entry name" value="MITOCHONDRIAL TRNA-SPECIFIC 2-THIOURIDYLASE 1"/>
    <property type="match status" value="1"/>
</dbReference>
<dbReference type="HAMAP" id="MF_00144">
    <property type="entry name" value="tRNA_thiouridyl_MnmA"/>
    <property type="match status" value="1"/>
</dbReference>
<dbReference type="Gene3D" id="2.40.30.10">
    <property type="entry name" value="Translation factors"/>
    <property type="match status" value="1"/>
</dbReference>
<reference evidence="16 17" key="1">
    <citation type="journal article" date="2007" name="Nature">
        <title>Evolution of genes and genomes on the Drosophila phylogeny.</title>
        <authorList>
            <consortium name="Drosophila 12 Genomes Consortium"/>
            <person name="Clark A.G."/>
            <person name="Eisen M.B."/>
            <person name="Smith D.R."/>
            <person name="Bergman C.M."/>
            <person name="Oliver B."/>
            <person name="Markow T.A."/>
            <person name="Kaufman T.C."/>
            <person name="Kellis M."/>
            <person name="Gelbart W."/>
            <person name="Iyer V.N."/>
            <person name="Pollard D.A."/>
            <person name="Sackton T.B."/>
            <person name="Larracuente A.M."/>
            <person name="Singh N.D."/>
            <person name="Abad J.P."/>
            <person name="Abt D.N."/>
            <person name="Adryan B."/>
            <person name="Aguade M."/>
            <person name="Akashi H."/>
            <person name="Anderson W.W."/>
            <person name="Aquadro C.F."/>
            <person name="Ardell D.H."/>
            <person name="Arguello R."/>
            <person name="Artieri C.G."/>
            <person name="Barbash D.A."/>
            <person name="Barker D."/>
            <person name="Barsanti P."/>
            <person name="Batterham P."/>
            <person name="Batzoglou S."/>
            <person name="Begun D."/>
            <person name="Bhutkar A."/>
            <person name="Blanco E."/>
            <person name="Bosak S.A."/>
            <person name="Bradley R.K."/>
            <person name="Brand A.D."/>
            <person name="Brent M.R."/>
            <person name="Brooks A.N."/>
            <person name="Brown R.H."/>
            <person name="Butlin R.K."/>
            <person name="Caggese C."/>
            <person name="Calvi B.R."/>
            <person name="Bernardo de Carvalho A."/>
            <person name="Caspi A."/>
            <person name="Castrezana S."/>
            <person name="Celniker S.E."/>
            <person name="Chang J.L."/>
            <person name="Chapple C."/>
            <person name="Chatterji S."/>
            <person name="Chinwalla A."/>
            <person name="Civetta A."/>
            <person name="Clifton S.W."/>
            <person name="Comeron J.M."/>
            <person name="Costello J.C."/>
            <person name="Coyne J.A."/>
            <person name="Daub J."/>
            <person name="David R.G."/>
            <person name="Delcher A.L."/>
            <person name="Delehaunty K."/>
            <person name="Do C.B."/>
            <person name="Ebling H."/>
            <person name="Edwards K."/>
            <person name="Eickbush T."/>
            <person name="Evans J.D."/>
            <person name="Filipski A."/>
            <person name="Findeiss S."/>
            <person name="Freyhult E."/>
            <person name="Fulton L."/>
            <person name="Fulton R."/>
            <person name="Garcia A.C."/>
            <person name="Gardiner A."/>
            <person name="Garfield D.A."/>
            <person name="Garvin B.E."/>
            <person name="Gibson G."/>
            <person name="Gilbert D."/>
            <person name="Gnerre S."/>
            <person name="Godfrey J."/>
            <person name="Good R."/>
            <person name="Gotea V."/>
            <person name="Gravely B."/>
            <person name="Greenberg A.J."/>
            <person name="Griffiths-Jones S."/>
            <person name="Gross S."/>
            <person name="Guigo R."/>
            <person name="Gustafson E.A."/>
            <person name="Haerty W."/>
            <person name="Hahn M.W."/>
            <person name="Halligan D.L."/>
            <person name="Halpern A.L."/>
            <person name="Halter G.M."/>
            <person name="Han M.V."/>
            <person name="Heger A."/>
            <person name="Hillier L."/>
            <person name="Hinrichs A.S."/>
            <person name="Holmes I."/>
            <person name="Hoskins R.A."/>
            <person name="Hubisz M.J."/>
            <person name="Hultmark D."/>
            <person name="Huntley M.A."/>
            <person name="Jaffe D.B."/>
            <person name="Jagadeeshan S."/>
            <person name="Jeck W.R."/>
            <person name="Johnson J."/>
            <person name="Jones C.D."/>
            <person name="Jordan W.C."/>
            <person name="Karpen G.H."/>
            <person name="Kataoka E."/>
            <person name="Keightley P.D."/>
            <person name="Kheradpour P."/>
            <person name="Kirkness E.F."/>
            <person name="Koerich L.B."/>
            <person name="Kristiansen K."/>
            <person name="Kudrna D."/>
            <person name="Kulathinal R.J."/>
            <person name="Kumar S."/>
            <person name="Kwok R."/>
            <person name="Lander E."/>
            <person name="Langley C.H."/>
            <person name="Lapoint R."/>
            <person name="Lazzaro B.P."/>
            <person name="Lee S.J."/>
            <person name="Levesque L."/>
            <person name="Li R."/>
            <person name="Lin C.F."/>
            <person name="Lin M.F."/>
            <person name="Lindblad-Toh K."/>
            <person name="Llopart A."/>
            <person name="Long M."/>
            <person name="Low L."/>
            <person name="Lozovsky E."/>
            <person name="Lu J."/>
            <person name="Luo M."/>
            <person name="Machado C.A."/>
            <person name="Makalowski W."/>
            <person name="Marzo M."/>
            <person name="Matsuda M."/>
            <person name="Matzkin L."/>
            <person name="McAllister B."/>
            <person name="McBride C.S."/>
            <person name="McKernan B."/>
            <person name="McKernan K."/>
            <person name="Mendez-Lago M."/>
            <person name="Minx P."/>
            <person name="Mollenhauer M.U."/>
            <person name="Montooth K."/>
            <person name="Mount S.M."/>
            <person name="Mu X."/>
            <person name="Myers E."/>
            <person name="Negre B."/>
            <person name="Newfeld S."/>
            <person name="Nielsen R."/>
            <person name="Noor M.A."/>
            <person name="O'Grady P."/>
            <person name="Pachter L."/>
            <person name="Papaceit M."/>
            <person name="Parisi M.J."/>
            <person name="Parisi M."/>
            <person name="Parts L."/>
            <person name="Pedersen J.S."/>
            <person name="Pesole G."/>
            <person name="Phillippy A.M."/>
            <person name="Ponting C.P."/>
            <person name="Pop M."/>
            <person name="Porcelli D."/>
            <person name="Powell J.R."/>
            <person name="Prohaska S."/>
            <person name="Pruitt K."/>
            <person name="Puig M."/>
            <person name="Quesneville H."/>
            <person name="Ram K.R."/>
            <person name="Rand D."/>
            <person name="Rasmussen M.D."/>
            <person name="Reed L.K."/>
            <person name="Reenan R."/>
            <person name="Reily A."/>
            <person name="Remington K.A."/>
            <person name="Rieger T.T."/>
            <person name="Ritchie M.G."/>
            <person name="Robin C."/>
            <person name="Rogers Y.H."/>
            <person name="Rohde C."/>
            <person name="Rozas J."/>
            <person name="Rubenfield M.J."/>
            <person name="Ruiz A."/>
            <person name="Russo S."/>
            <person name="Salzberg S.L."/>
            <person name="Sanchez-Gracia A."/>
            <person name="Saranga D.J."/>
            <person name="Sato H."/>
            <person name="Schaeffer S.W."/>
            <person name="Schatz M.C."/>
            <person name="Schlenke T."/>
            <person name="Schwartz R."/>
            <person name="Segarra C."/>
            <person name="Singh R.S."/>
            <person name="Sirot L."/>
            <person name="Sirota M."/>
            <person name="Sisneros N.B."/>
            <person name="Smith C.D."/>
            <person name="Smith T.F."/>
            <person name="Spieth J."/>
            <person name="Stage D.E."/>
            <person name="Stark A."/>
            <person name="Stephan W."/>
            <person name="Strausberg R.L."/>
            <person name="Strempel S."/>
            <person name="Sturgill D."/>
            <person name="Sutton G."/>
            <person name="Sutton G.G."/>
            <person name="Tao W."/>
            <person name="Teichmann S."/>
            <person name="Tobari Y.N."/>
            <person name="Tomimura Y."/>
            <person name="Tsolas J.M."/>
            <person name="Valente V.L."/>
            <person name="Venter E."/>
            <person name="Venter J.C."/>
            <person name="Vicario S."/>
            <person name="Vieira F.G."/>
            <person name="Vilella A.J."/>
            <person name="Villasante A."/>
            <person name="Walenz B."/>
            <person name="Wang J."/>
            <person name="Wasserman M."/>
            <person name="Watts T."/>
            <person name="Wilson D."/>
            <person name="Wilson R.K."/>
            <person name="Wing R.A."/>
            <person name="Wolfner M.F."/>
            <person name="Wong A."/>
            <person name="Wong G.K."/>
            <person name="Wu C.I."/>
            <person name="Wu G."/>
            <person name="Yamamoto D."/>
            <person name="Yang H.P."/>
            <person name="Yang S.P."/>
            <person name="Yorke J.A."/>
            <person name="Yoshida K."/>
            <person name="Zdobnov E."/>
            <person name="Zhang P."/>
            <person name="Zhang Y."/>
            <person name="Zimin A.V."/>
            <person name="Baldwin J."/>
            <person name="Abdouelleil A."/>
            <person name="Abdulkadir J."/>
            <person name="Abebe A."/>
            <person name="Abera B."/>
            <person name="Abreu J."/>
            <person name="Acer S.C."/>
            <person name="Aftuck L."/>
            <person name="Alexander A."/>
            <person name="An P."/>
            <person name="Anderson E."/>
            <person name="Anderson S."/>
            <person name="Arachi H."/>
            <person name="Azer M."/>
            <person name="Bachantsang P."/>
            <person name="Barry A."/>
            <person name="Bayul T."/>
            <person name="Berlin A."/>
            <person name="Bessette D."/>
            <person name="Bloom T."/>
            <person name="Blye J."/>
            <person name="Boguslavskiy L."/>
            <person name="Bonnet C."/>
            <person name="Boukhgalter B."/>
            <person name="Bourzgui I."/>
            <person name="Brown A."/>
            <person name="Cahill P."/>
            <person name="Channer S."/>
            <person name="Cheshatsang Y."/>
            <person name="Chuda L."/>
            <person name="Citroen M."/>
            <person name="Collymore A."/>
            <person name="Cooke P."/>
            <person name="Costello M."/>
            <person name="D'Aco K."/>
            <person name="Daza R."/>
            <person name="De Haan G."/>
            <person name="DeGray S."/>
            <person name="DeMaso C."/>
            <person name="Dhargay N."/>
            <person name="Dooley K."/>
            <person name="Dooley E."/>
            <person name="Doricent M."/>
            <person name="Dorje P."/>
            <person name="Dorjee K."/>
            <person name="Dupes A."/>
            <person name="Elong R."/>
            <person name="Falk J."/>
            <person name="Farina A."/>
            <person name="Faro S."/>
            <person name="Ferguson D."/>
            <person name="Fisher S."/>
            <person name="Foley C.D."/>
            <person name="Franke A."/>
            <person name="Friedrich D."/>
            <person name="Gadbois L."/>
            <person name="Gearin G."/>
            <person name="Gearin C.R."/>
            <person name="Giannoukos G."/>
            <person name="Goode T."/>
            <person name="Graham J."/>
            <person name="Grandbois E."/>
            <person name="Grewal S."/>
            <person name="Gyaltsen K."/>
            <person name="Hafez N."/>
            <person name="Hagos B."/>
            <person name="Hall J."/>
            <person name="Henson C."/>
            <person name="Hollinger A."/>
            <person name="Honan T."/>
            <person name="Huard M.D."/>
            <person name="Hughes L."/>
            <person name="Hurhula B."/>
            <person name="Husby M.E."/>
            <person name="Kamat A."/>
            <person name="Kanga B."/>
            <person name="Kashin S."/>
            <person name="Khazanovich D."/>
            <person name="Kisner P."/>
            <person name="Lance K."/>
            <person name="Lara M."/>
            <person name="Lee W."/>
            <person name="Lennon N."/>
            <person name="Letendre F."/>
            <person name="LeVine R."/>
            <person name="Lipovsky A."/>
            <person name="Liu X."/>
            <person name="Liu J."/>
            <person name="Liu S."/>
            <person name="Lokyitsang T."/>
            <person name="Lokyitsang Y."/>
            <person name="Lubonja R."/>
            <person name="Lui A."/>
            <person name="MacDonald P."/>
            <person name="Magnisalis V."/>
            <person name="Maru K."/>
            <person name="Matthews C."/>
            <person name="McCusker W."/>
            <person name="McDonough S."/>
            <person name="Mehta T."/>
            <person name="Meldrim J."/>
            <person name="Meneus L."/>
            <person name="Mihai O."/>
            <person name="Mihalev A."/>
            <person name="Mihova T."/>
            <person name="Mittelman R."/>
            <person name="Mlenga V."/>
            <person name="Montmayeur A."/>
            <person name="Mulrain L."/>
            <person name="Navidi A."/>
            <person name="Naylor J."/>
            <person name="Negash T."/>
            <person name="Nguyen T."/>
            <person name="Nguyen N."/>
            <person name="Nicol R."/>
            <person name="Norbu C."/>
            <person name="Norbu N."/>
            <person name="Novod N."/>
            <person name="O'Neill B."/>
            <person name="Osman S."/>
            <person name="Markiewicz E."/>
            <person name="Oyono O.L."/>
            <person name="Patti C."/>
            <person name="Phunkhang P."/>
            <person name="Pierre F."/>
            <person name="Priest M."/>
            <person name="Raghuraman S."/>
            <person name="Rege F."/>
            <person name="Reyes R."/>
            <person name="Rise C."/>
            <person name="Rogov P."/>
            <person name="Ross K."/>
            <person name="Ryan E."/>
            <person name="Settipalli S."/>
            <person name="Shea T."/>
            <person name="Sherpa N."/>
            <person name="Shi L."/>
            <person name="Shih D."/>
            <person name="Sparrow T."/>
            <person name="Spaulding J."/>
            <person name="Stalker J."/>
            <person name="Stange-Thomann N."/>
            <person name="Stavropoulos S."/>
            <person name="Stone C."/>
            <person name="Strader C."/>
            <person name="Tesfaye S."/>
            <person name="Thomson T."/>
            <person name="Thoulutsang Y."/>
            <person name="Thoulutsang D."/>
            <person name="Topham K."/>
            <person name="Topping I."/>
            <person name="Tsamla T."/>
            <person name="Vassiliev H."/>
            <person name="Vo A."/>
            <person name="Wangchuk T."/>
            <person name="Wangdi T."/>
            <person name="Weiand M."/>
            <person name="Wilkinson J."/>
            <person name="Wilson A."/>
            <person name="Yadav S."/>
            <person name="Young G."/>
            <person name="Yu Q."/>
            <person name="Zembek L."/>
            <person name="Zhong D."/>
            <person name="Zimmer A."/>
            <person name="Zwirko Z."/>
            <person name="Jaffe D.B."/>
            <person name="Alvarez P."/>
            <person name="Brockman W."/>
            <person name="Butler J."/>
            <person name="Chin C."/>
            <person name="Gnerre S."/>
            <person name="Grabherr M."/>
            <person name="Kleber M."/>
            <person name="Mauceli E."/>
            <person name="MacCallum I."/>
        </authorList>
    </citation>
    <scope>NUCLEOTIDE SEQUENCE [LARGE SCALE GENOMIC DNA]</scope>
    <source>
        <strain evidence="17">Tucson 15081-1352.22</strain>
    </source>
</reference>
<dbReference type="EMBL" id="CH933810">
    <property type="protein sequence ID" value="EDW07206.2"/>
    <property type="molecule type" value="Genomic_DNA"/>
</dbReference>
<evidence type="ECO:0000256" key="12">
    <source>
        <dbReference type="ARBA" id="ARBA00049564"/>
    </source>
</evidence>
<evidence type="ECO:0000256" key="6">
    <source>
        <dbReference type="ARBA" id="ARBA00022679"/>
    </source>
</evidence>
<feature type="chain" id="PRO_5006456941" description="tRNA-5-taurinomethyluridine 2-sulfurtransferase" evidence="13">
    <location>
        <begin position="23"/>
        <end position="432"/>
    </location>
</feature>
<dbReference type="FunCoup" id="B4L3S8">
    <property type="interactions" value="1610"/>
</dbReference>
<evidence type="ECO:0000259" key="14">
    <source>
        <dbReference type="Pfam" id="PF20258"/>
    </source>
</evidence>
<dbReference type="InterPro" id="IPR046885">
    <property type="entry name" value="MnmA-like_C"/>
</dbReference>
<accession>B4L3S8</accession>
<evidence type="ECO:0000313" key="17">
    <source>
        <dbReference type="Proteomes" id="UP000009192"/>
    </source>
</evidence>
<dbReference type="InterPro" id="IPR023382">
    <property type="entry name" value="MnmA-like_central_sf"/>
</dbReference>
<dbReference type="Proteomes" id="UP000009192">
    <property type="component" value="Unassembled WGS sequence"/>
</dbReference>
<feature type="domain" description="tRNA-specific 2-thiouridylase MnmA-like central" evidence="15">
    <location>
        <begin position="267"/>
        <end position="329"/>
    </location>
</feature>
<comment type="similarity">
    <text evidence="3">Belongs to the MnmA/TRMU family.</text>
</comment>
<dbReference type="Pfam" id="PF20259">
    <property type="entry name" value="tRNA_Me_trans_M"/>
    <property type="match status" value="1"/>
</dbReference>
<comment type="function">
    <text evidence="1">Catalyzes the 2-thiolation of uridine at the wobble position (U34) of mitochondrial tRNA(Lys), tRNA(Glu) and tRNA(Gln). Required for the formation of 5-taurinomethyl-2-thiouridine (tm5s2U) of mitochondrial tRNA(Lys), tRNA(Glu), and tRNA(Gln) at the wobble position. ATP is required to activate the C2 atom of the wobble base.</text>
</comment>
<evidence type="ECO:0000256" key="2">
    <source>
        <dbReference type="ARBA" id="ARBA00004173"/>
    </source>
</evidence>
<comment type="subcellular location">
    <subcellularLocation>
        <location evidence="2">Mitochondrion</location>
    </subcellularLocation>
</comment>
<dbReference type="FunFam" id="2.30.30.280:FF:000001">
    <property type="entry name" value="tRNA-specific 2-thiouridylase MnmA"/>
    <property type="match status" value="1"/>
</dbReference>
<evidence type="ECO:0000256" key="5">
    <source>
        <dbReference type="ARBA" id="ARBA00022555"/>
    </source>
</evidence>
<dbReference type="OrthoDB" id="3685at2759"/>
<dbReference type="InterPro" id="IPR014729">
    <property type="entry name" value="Rossmann-like_a/b/a_fold"/>
</dbReference>
<feature type="signal peptide" evidence="13">
    <location>
        <begin position="1"/>
        <end position="22"/>
    </location>
</feature>
<evidence type="ECO:0000256" key="4">
    <source>
        <dbReference type="ARBA" id="ARBA00011953"/>
    </source>
</evidence>
<keyword evidence="13" id="KW-0732">Signal</keyword>
<keyword evidence="6 16" id="KW-0808">Transferase</keyword>
<dbReference type="KEGG" id="dmo:Dmoj_GI15611"/>
<dbReference type="SMR" id="B4L3S8"/>
<evidence type="ECO:0000313" key="16">
    <source>
        <dbReference type="EMBL" id="EDW07206.2"/>
    </source>
</evidence>
<organism evidence="16 17">
    <name type="scientific">Drosophila mojavensis</name>
    <name type="common">Fruit fly</name>
    <dbReference type="NCBI Taxonomy" id="7230"/>
    <lineage>
        <taxon>Eukaryota</taxon>
        <taxon>Metazoa</taxon>
        <taxon>Ecdysozoa</taxon>
        <taxon>Arthropoda</taxon>
        <taxon>Hexapoda</taxon>
        <taxon>Insecta</taxon>
        <taxon>Pterygota</taxon>
        <taxon>Neoptera</taxon>
        <taxon>Endopterygota</taxon>
        <taxon>Diptera</taxon>
        <taxon>Brachycera</taxon>
        <taxon>Muscomorpha</taxon>
        <taxon>Ephydroidea</taxon>
        <taxon>Drosophilidae</taxon>
        <taxon>Drosophila</taxon>
    </lineage>
</organism>
<dbReference type="GO" id="GO:0002143">
    <property type="term" value="P:tRNA wobble position uridine thiolation"/>
    <property type="evidence" value="ECO:0007669"/>
    <property type="project" value="TreeGrafter"/>
</dbReference>
<dbReference type="InterPro" id="IPR046884">
    <property type="entry name" value="MnmA-like_central"/>
</dbReference>
<dbReference type="NCBIfam" id="TIGR00420">
    <property type="entry name" value="trmU"/>
    <property type="match status" value="1"/>
</dbReference>
<dbReference type="GO" id="GO:0005739">
    <property type="term" value="C:mitochondrion"/>
    <property type="evidence" value="ECO:0007669"/>
    <property type="project" value="UniProtKB-SubCell"/>
</dbReference>
<dbReference type="PANTHER" id="PTHR11933">
    <property type="entry name" value="TRNA 5-METHYLAMINOMETHYL-2-THIOURIDYLATE -METHYLTRANSFERASE"/>
    <property type="match status" value="1"/>
</dbReference>
<dbReference type="Pfam" id="PF20258">
    <property type="entry name" value="tRNA_Me_trans_C"/>
    <property type="match status" value="1"/>
</dbReference>
<dbReference type="HOGENOM" id="CLU_035188_1_1_1"/>
<sequence length="432" mass="48699">MSQKILACIVVGILTPKNTALADVVTLETETVECKNTFGANKINRWNAGCFIMIRNVVVGISGGVDSAVSAHLLKERGFNVLGVFMRNWDEHDEAGRCSGEQDLKDAEWACRRLNIELRQVNYVKQYWTSVFSQFLDDYQQGLTPNPDILCNKHIKFDLFHQHALQTLQYDAIATGHYARNSLGDFLEHAGSQMTEDVRLLIPADTFKDQTFFLAGIAQAALRRTMFPLGGLKKTAVKELARRIGLQRLAEKRESTGICFVGKRDFKAFIREYITSKPGNFVDIDSGRIVGTHEGVHQWTVGQRCRLSSYLQPYFVARKDAASNIIYVAAGHEHPALHSTRIHIDAVNWLCSRARQQLATEGSLRCRFRFQHTKPLVDCQLRPFEVQLDAPLRAITPGQYAVFYDDVACLGAARILHGEPLQCLEQQVAMER</sequence>
<dbReference type="Gene3D" id="2.30.30.280">
    <property type="entry name" value="Adenine nucleotide alpha hydrolases-like domains"/>
    <property type="match status" value="1"/>
</dbReference>
<dbReference type="Pfam" id="PF03054">
    <property type="entry name" value="tRNA_Me_trans"/>
    <property type="match status" value="1"/>
</dbReference>
<dbReference type="GO" id="GO:0061708">
    <property type="term" value="F:tRNA-5-taurinomethyluridine 2-sulfurtransferase"/>
    <property type="evidence" value="ECO:0007669"/>
    <property type="project" value="UniProtKB-EC"/>
</dbReference>
<evidence type="ECO:0000256" key="9">
    <source>
        <dbReference type="ARBA" id="ARBA00022840"/>
    </source>
</evidence>
<dbReference type="InParanoid" id="B4L3S8"/>
<evidence type="ECO:0000256" key="8">
    <source>
        <dbReference type="ARBA" id="ARBA00022741"/>
    </source>
</evidence>
<dbReference type="EC" id="2.8.1.14" evidence="4"/>
<dbReference type="GO" id="GO:0005524">
    <property type="term" value="F:ATP binding"/>
    <property type="evidence" value="ECO:0007669"/>
    <property type="project" value="UniProtKB-KW"/>
</dbReference>
<evidence type="ECO:0000256" key="10">
    <source>
        <dbReference type="ARBA" id="ARBA00022884"/>
    </source>
</evidence>
<dbReference type="NCBIfam" id="NF001138">
    <property type="entry name" value="PRK00143.1"/>
    <property type="match status" value="1"/>
</dbReference>
<evidence type="ECO:0000259" key="15">
    <source>
        <dbReference type="Pfam" id="PF20259"/>
    </source>
</evidence>
<name>B4L3S8_DROMO</name>
<dbReference type="eggNOG" id="KOG2805">
    <property type="taxonomic scope" value="Eukaryota"/>
</dbReference>
<keyword evidence="7" id="KW-0819">tRNA processing</keyword>
<evidence type="ECO:0000256" key="11">
    <source>
        <dbReference type="ARBA" id="ARBA00023157"/>
    </source>
</evidence>